<dbReference type="RefSeq" id="WP_171625065.1">
    <property type="nucleotide sequence ID" value="NZ_JABBPG010000002.1"/>
</dbReference>
<dbReference type="Proteomes" id="UP000586305">
    <property type="component" value="Unassembled WGS sequence"/>
</dbReference>
<evidence type="ECO:0000313" key="1">
    <source>
        <dbReference type="EMBL" id="NOU49983.1"/>
    </source>
</evidence>
<gene>
    <name evidence="1" type="ORF">HG263_05460</name>
</gene>
<name>A0A849VBM9_9GAMM</name>
<sequence>MMTTFNLGSVAITQKSIVEPSHPPIIRNRRFATGKGVIPAGTVVAENGADLVTWDGTNGTIEGVATENVDTDNAETGPVIEHGVAVREHVLVNSNAITPAQELKLKAAGIWLS</sequence>
<evidence type="ECO:0000313" key="2">
    <source>
        <dbReference type="Proteomes" id="UP000586305"/>
    </source>
</evidence>
<dbReference type="AlphaFoldDB" id="A0A849VBM9"/>
<dbReference type="EMBL" id="JABBPG010000002">
    <property type="protein sequence ID" value="NOU49983.1"/>
    <property type="molecule type" value="Genomic_DNA"/>
</dbReference>
<accession>A0A849VBM9</accession>
<proteinExistence type="predicted"/>
<organism evidence="1 2">
    <name type="scientific">Pseudoalteromonas caenipelagi</name>
    <dbReference type="NCBI Taxonomy" id="2726988"/>
    <lineage>
        <taxon>Bacteria</taxon>
        <taxon>Pseudomonadati</taxon>
        <taxon>Pseudomonadota</taxon>
        <taxon>Gammaproteobacteria</taxon>
        <taxon>Alteromonadales</taxon>
        <taxon>Pseudoalteromonadaceae</taxon>
        <taxon>Pseudoalteromonas</taxon>
    </lineage>
</organism>
<keyword evidence="2" id="KW-1185">Reference proteome</keyword>
<protein>
    <recommendedName>
        <fullName evidence="3">Head decoration protein</fullName>
    </recommendedName>
</protein>
<evidence type="ECO:0008006" key="3">
    <source>
        <dbReference type="Google" id="ProtNLM"/>
    </source>
</evidence>
<reference evidence="1 2" key="1">
    <citation type="submission" date="2020-04" db="EMBL/GenBank/DDBJ databases">
        <title>Pseudoalteromonas caenipelagi sp. nov., isolated from a tidal flat.</title>
        <authorList>
            <person name="Park S."/>
            <person name="Yoon J.-H."/>
        </authorList>
    </citation>
    <scope>NUCLEOTIDE SEQUENCE [LARGE SCALE GENOMIC DNA]</scope>
    <source>
        <strain evidence="1 2">JBTF-M23</strain>
    </source>
</reference>
<comment type="caution">
    <text evidence="1">The sequence shown here is derived from an EMBL/GenBank/DDBJ whole genome shotgun (WGS) entry which is preliminary data.</text>
</comment>